<feature type="compositionally biased region" description="Polar residues" evidence="2">
    <location>
        <begin position="42"/>
        <end position="53"/>
    </location>
</feature>
<proteinExistence type="predicted"/>
<name>A0AAE1CCA3_9PEZI</name>
<feature type="region of interest" description="Disordered" evidence="2">
    <location>
        <begin position="456"/>
        <end position="508"/>
    </location>
</feature>
<feature type="compositionally biased region" description="Basic and acidic residues" evidence="2">
    <location>
        <begin position="456"/>
        <end position="467"/>
    </location>
</feature>
<feature type="compositionally biased region" description="Acidic residues" evidence="2">
    <location>
        <begin position="99"/>
        <end position="109"/>
    </location>
</feature>
<evidence type="ECO:0000256" key="1">
    <source>
        <dbReference type="SAM" id="Coils"/>
    </source>
</evidence>
<reference evidence="3" key="2">
    <citation type="submission" date="2023-06" db="EMBL/GenBank/DDBJ databases">
        <authorList>
            <consortium name="Lawrence Berkeley National Laboratory"/>
            <person name="Haridas S."/>
            <person name="Hensen N."/>
            <person name="Bonometti L."/>
            <person name="Westerberg I."/>
            <person name="Brannstrom I.O."/>
            <person name="Guillou S."/>
            <person name="Cros-Aarteil S."/>
            <person name="Calhoun S."/>
            <person name="Kuo A."/>
            <person name="Mondo S."/>
            <person name="Pangilinan J."/>
            <person name="Riley R."/>
            <person name="Labutti K."/>
            <person name="Andreopoulos B."/>
            <person name="Lipzen A."/>
            <person name="Chen C."/>
            <person name="Yanf M."/>
            <person name="Daum C."/>
            <person name="Ng V."/>
            <person name="Clum A."/>
            <person name="Steindorff A."/>
            <person name="Ohm R."/>
            <person name="Martin F."/>
            <person name="Silar P."/>
            <person name="Natvig D."/>
            <person name="Lalanne C."/>
            <person name="Gautier V."/>
            <person name="Ament-Velasquez S.L."/>
            <person name="Kruys A."/>
            <person name="Hutchinson M.I."/>
            <person name="Powell A.J."/>
            <person name="Barry K."/>
            <person name="Miller A.N."/>
            <person name="Grigoriev I.V."/>
            <person name="Debuchy R."/>
            <person name="Gladieux P."/>
            <person name="Thoren M.H."/>
            <person name="Johannesson H."/>
        </authorList>
    </citation>
    <scope>NUCLEOTIDE SEQUENCE</scope>
    <source>
        <strain evidence="3">CBS 314.62</strain>
    </source>
</reference>
<feature type="region of interest" description="Disordered" evidence="2">
    <location>
        <begin position="400"/>
        <end position="429"/>
    </location>
</feature>
<organism evidence="3 4">
    <name type="scientific">Podospora appendiculata</name>
    <dbReference type="NCBI Taxonomy" id="314037"/>
    <lineage>
        <taxon>Eukaryota</taxon>
        <taxon>Fungi</taxon>
        <taxon>Dikarya</taxon>
        <taxon>Ascomycota</taxon>
        <taxon>Pezizomycotina</taxon>
        <taxon>Sordariomycetes</taxon>
        <taxon>Sordariomycetidae</taxon>
        <taxon>Sordariales</taxon>
        <taxon>Podosporaceae</taxon>
        <taxon>Podospora</taxon>
    </lineage>
</organism>
<accession>A0AAE1CCA3</accession>
<comment type="caution">
    <text evidence="3">The sequence shown here is derived from an EMBL/GenBank/DDBJ whole genome shotgun (WGS) entry which is preliminary data.</text>
</comment>
<feature type="compositionally biased region" description="Polar residues" evidence="2">
    <location>
        <begin position="139"/>
        <end position="151"/>
    </location>
</feature>
<evidence type="ECO:0000313" key="3">
    <source>
        <dbReference type="EMBL" id="KAK3688279.1"/>
    </source>
</evidence>
<feature type="compositionally biased region" description="Low complexity" evidence="2">
    <location>
        <begin position="255"/>
        <end position="264"/>
    </location>
</feature>
<feature type="region of interest" description="Disordered" evidence="2">
    <location>
        <begin position="255"/>
        <end position="277"/>
    </location>
</feature>
<gene>
    <name evidence="3" type="ORF">B0T22DRAFT_459088</name>
</gene>
<reference evidence="3" key="1">
    <citation type="journal article" date="2023" name="Mol. Phylogenet. Evol.">
        <title>Genome-scale phylogeny and comparative genomics of the fungal order Sordariales.</title>
        <authorList>
            <person name="Hensen N."/>
            <person name="Bonometti L."/>
            <person name="Westerberg I."/>
            <person name="Brannstrom I.O."/>
            <person name="Guillou S."/>
            <person name="Cros-Aarteil S."/>
            <person name="Calhoun S."/>
            <person name="Haridas S."/>
            <person name="Kuo A."/>
            <person name="Mondo S."/>
            <person name="Pangilinan J."/>
            <person name="Riley R."/>
            <person name="LaButti K."/>
            <person name="Andreopoulos B."/>
            <person name="Lipzen A."/>
            <person name="Chen C."/>
            <person name="Yan M."/>
            <person name="Daum C."/>
            <person name="Ng V."/>
            <person name="Clum A."/>
            <person name="Steindorff A."/>
            <person name="Ohm R.A."/>
            <person name="Martin F."/>
            <person name="Silar P."/>
            <person name="Natvig D.O."/>
            <person name="Lalanne C."/>
            <person name="Gautier V."/>
            <person name="Ament-Velasquez S.L."/>
            <person name="Kruys A."/>
            <person name="Hutchinson M.I."/>
            <person name="Powell A.J."/>
            <person name="Barry K."/>
            <person name="Miller A.N."/>
            <person name="Grigoriev I.V."/>
            <person name="Debuchy R."/>
            <person name="Gladieux P."/>
            <person name="Hiltunen Thoren M."/>
            <person name="Johannesson H."/>
        </authorList>
    </citation>
    <scope>NUCLEOTIDE SEQUENCE</scope>
    <source>
        <strain evidence="3">CBS 314.62</strain>
    </source>
</reference>
<feature type="region of interest" description="Disordered" evidence="2">
    <location>
        <begin position="90"/>
        <end position="187"/>
    </location>
</feature>
<evidence type="ECO:0000256" key="2">
    <source>
        <dbReference type="SAM" id="MobiDB-lite"/>
    </source>
</evidence>
<keyword evidence="1" id="KW-0175">Coiled coil</keyword>
<dbReference type="Proteomes" id="UP001270362">
    <property type="component" value="Unassembled WGS sequence"/>
</dbReference>
<sequence>MARPTVLPLASTENQHQAEVTDNGYILIFSSPSETGHDVYEDNQNTSSMSMNNANLDAINDGVDAMGDNARSGLALAGPSRQNRNRAASNYLKRRAPADDDDDGDDDGGDLSKRPEKKQKKITTRKTSQAFGAPARESNGGTSLAPQQQGTKRPRESNDGELADDGYEHGEGQHMNKKSKISVNQGQHVNTAPAKSLEVRKLATWGLNNENVVALPRSSRAARATNYYEAEPDEEAQDKTNDQVHGKLQKQNEAVAAARAPTKAKANKKNYNMGGSYDEKKHHVLPCQQCITKRVEDVLAKNHGNKTLGEILRYENCGIRKGYERCTRCYKAGRRDVVKCIPVPTHALAAVRNFINACRKLPPIIAKNATEPHAGYLAKLQKDEKEAAKLAATVMQALSLPHPGNQPDHTDDQAIAGPSNSHRFPASSGPRALATTAATRAVPAQHGTFDLVSAKGADKGKGIDKSKGKGKGKGVDKSNGVNKDKGVDKSQAGITVPGTNQPPTVGGGATLGPVVIGRSPGRSGPGLLNRLRAHDALQEELKAYLPQTYFEKLMLRTIEDLKEQNAELEATVNGLTWDLTLLQGADPDDPDSVNFVAPGTGGHIVRRNPNDPRLLNWKPSGTIGQMADTFIGLKS</sequence>
<feature type="coiled-coil region" evidence="1">
    <location>
        <begin position="551"/>
        <end position="578"/>
    </location>
</feature>
<keyword evidence="4" id="KW-1185">Reference proteome</keyword>
<dbReference type="AlphaFoldDB" id="A0AAE1CCA3"/>
<evidence type="ECO:0000313" key="4">
    <source>
        <dbReference type="Proteomes" id="UP001270362"/>
    </source>
</evidence>
<protein>
    <submittedName>
        <fullName evidence="3">Uncharacterized protein</fullName>
    </submittedName>
</protein>
<feature type="region of interest" description="Disordered" evidence="2">
    <location>
        <begin position="34"/>
        <end position="53"/>
    </location>
</feature>
<dbReference type="EMBL" id="JAULSO010000002">
    <property type="protein sequence ID" value="KAK3688279.1"/>
    <property type="molecule type" value="Genomic_DNA"/>
</dbReference>
<feature type="compositionally biased region" description="Basic residues" evidence="2">
    <location>
        <begin position="115"/>
        <end position="124"/>
    </location>
</feature>